<organism evidence="9 10">
    <name type="scientific">Glycomyces algeriensis</name>
    <dbReference type="NCBI Taxonomy" id="256037"/>
    <lineage>
        <taxon>Bacteria</taxon>
        <taxon>Bacillati</taxon>
        <taxon>Actinomycetota</taxon>
        <taxon>Actinomycetes</taxon>
        <taxon>Glycomycetales</taxon>
        <taxon>Glycomycetaceae</taxon>
        <taxon>Glycomyces</taxon>
    </lineage>
</organism>
<evidence type="ECO:0000256" key="4">
    <source>
        <dbReference type="ARBA" id="ARBA00010662"/>
    </source>
</evidence>
<reference evidence="9" key="1">
    <citation type="submission" date="2022-12" db="EMBL/GenBank/DDBJ databases">
        <title>Reference genome sequencing for broad-spectrum identification of bacterial and archaeal isolates by mass spectrometry.</title>
        <authorList>
            <person name="Sekiguchi Y."/>
            <person name="Tourlousse D.M."/>
        </authorList>
    </citation>
    <scope>NUCLEOTIDE SEQUENCE</scope>
    <source>
        <strain evidence="9">LLR39Z86</strain>
    </source>
</reference>
<comment type="caution">
    <text evidence="9">The sequence shown here is derived from an EMBL/GenBank/DDBJ whole genome shotgun (WGS) entry which is preliminary data.</text>
</comment>
<dbReference type="InterPro" id="IPR005900">
    <property type="entry name" value="6-phosphogluconolactonase_DevB"/>
</dbReference>
<dbReference type="InterPro" id="IPR037171">
    <property type="entry name" value="NagB/RpiA_transferase-like"/>
</dbReference>
<dbReference type="GO" id="GO:0005975">
    <property type="term" value="P:carbohydrate metabolic process"/>
    <property type="evidence" value="ECO:0007669"/>
    <property type="project" value="UniProtKB-UniRule"/>
</dbReference>
<dbReference type="EMBL" id="BSDT01000001">
    <property type="protein sequence ID" value="GLI44270.1"/>
    <property type="molecule type" value="Genomic_DNA"/>
</dbReference>
<dbReference type="CDD" id="cd01400">
    <property type="entry name" value="6PGL"/>
    <property type="match status" value="1"/>
</dbReference>
<dbReference type="PANTHER" id="PTHR11054:SF0">
    <property type="entry name" value="6-PHOSPHOGLUCONOLACTONASE"/>
    <property type="match status" value="1"/>
</dbReference>
<evidence type="ECO:0000313" key="10">
    <source>
        <dbReference type="Proteomes" id="UP001144313"/>
    </source>
</evidence>
<dbReference type="Proteomes" id="UP001144313">
    <property type="component" value="Unassembled WGS sequence"/>
</dbReference>
<protein>
    <recommendedName>
        <fullName evidence="6 7">6-phosphogluconolactonase</fullName>
        <shortName evidence="7">6PGL</shortName>
        <ecNumber evidence="5 7">3.1.1.31</ecNumber>
    </recommendedName>
</protein>
<proteinExistence type="inferred from homology"/>
<dbReference type="SUPFAM" id="SSF100950">
    <property type="entry name" value="NagB/RpiA/CoA transferase-like"/>
    <property type="match status" value="1"/>
</dbReference>
<comment type="catalytic activity">
    <reaction evidence="1 7">
        <text>6-phospho-D-glucono-1,5-lactone + H2O = 6-phospho-D-gluconate + H(+)</text>
        <dbReference type="Rhea" id="RHEA:12556"/>
        <dbReference type="ChEBI" id="CHEBI:15377"/>
        <dbReference type="ChEBI" id="CHEBI:15378"/>
        <dbReference type="ChEBI" id="CHEBI:57955"/>
        <dbReference type="ChEBI" id="CHEBI:58759"/>
        <dbReference type="EC" id="3.1.1.31"/>
    </reaction>
</comment>
<accession>A0A9W6GAB3</accession>
<dbReference type="AlphaFoldDB" id="A0A9W6GAB3"/>
<gene>
    <name evidence="7 9" type="primary">pgl</name>
    <name evidence="9" type="ORF">GALLR39Z86_41200</name>
</gene>
<sequence>MSRTGAVIVHNDADVLAEAVASRLLNRLADAQSRSGSGAESRRGEASIVLTGGRIAAKVYQNILGSPIRTVVDWSKVDFWWGDERFLPSGDSERNETQAREAFLDHLPVDPERVHPMAAADVVETPEDAAHLYREELAKAAGGEGVPAFDLLLLGIGEDGHVASLFPGNPALEASGSAVGVRNSPKPPSERVSLTMSTINAATAAWIIASGEGKAEAVDEALSKGELPAGRVKAVGHTRWLIDKDAASHLKHLEF</sequence>
<evidence type="ECO:0000313" key="9">
    <source>
        <dbReference type="EMBL" id="GLI44270.1"/>
    </source>
</evidence>
<feature type="domain" description="Glucosamine/galactosamine-6-phosphate isomerase" evidence="8">
    <location>
        <begin position="12"/>
        <end position="240"/>
    </location>
</feature>
<dbReference type="GO" id="GO:0006098">
    <property type="term" value="P:pentose-phosphate shunt"/>
    <property type="evidence" value="ECO:0007669"/>
    <property type="project" value="InterPro"/>
</dbReference>
<comment type="pathway">
    <text evidence="3 7">Carbohydrate degradation; pentose phosphate pathway; D-ribulose 5-phosphate from D-glucose 6-phosphate (oxidative stage): step 2/3.</text>
</comment>
<comment type="function">
    <text evidence="2 7">Hydrolysis of 6-phosphogluconolactone to 6-phosphogluconate.</text>
</comment>
<dbReference type="InterPro" id="IPR039104">
    <property type="entry name" value="6PGL"/>
</dbReference>
<dbReference type="NCBIfam" id="TIGR01198">
    <property type="entry name" value="pgl"/>
    <property type="match status" value="1"/>
</dbReference>
<dbReference type="Gene3D" id="3.40.50.1360">
    <property type="match status" value="1"/>
</dbReference>
<evidence type="ECO:0000256" key="2">
    <source>
        <dbReference type="ARBA" id="ARBA00002681"/>
    </source>
</evidence>
<evidence type="ECO:0000259" key="8">
    <source>
        <dbReference type="Pfam" id="PF01182"/>
    </source>
</evidence>
<comment type="similarity">
    <text evidence="4 7">Belongs to the glucosamine/galactosamine-6-phosphate isomerase family. 6-phosphogluconolactonase subfamily.</text>
</comment>
<dbReference type="InterPro" id="IPR006148">
    <property type="entry name" value="Glc/Gal-6P_isomerase"/>
</dbReference>
<evidence type="ECO:0000256" key="5">
    <source>
        <dbReference type="ARBA" id="ARBA00013198"/>
    </source>
</evidence>
<evidence type="ECO:0000256" key="7">
    <source>
        <dbReference type="RuleBase" id="RU365095"/>
    </source>
</evidence>
<evidence type="ECO:0000256" key="1">
    <source>
        <dbReference type="ARBA" id="ARBA00000832"/>
    </source>
</evidence>
<keyword evidence="7" id="KW-0378">Hydrolase</keyword>
<name>A0A9W6GAB3_9ACTN</name>
<dbReference type="GO" id="GO:0017057">
    <property type="term" value="F:6-phosphogluconolactonase activity"/>
    <property type="evidence" value="ECO:0007669"/>
    <property type="project" value="UniProtKB-UniRule"/>
</dbReference>
<keyword evidence="10" id="KW-1185">Reference proteome</keyword>
<evidence type="ECO:0000256" key="3">
    <source>
        <dbReference type="ARBA" id="ARBA00004961"/>
    </source>
</evidence>
<dbReference type="Pfam" id="PF01182">
    <property type="entry name" value="Glucosamine_iso"/>
    <property type="match status" value="1"/>
</dbReference>
<evidence type="ECO:0000256" key="6">
    <source>
        <dbReference type="ARBA" id="ARBA00020337"/>
    </source>
</evidence>
<dbReference type="RefSeq" id="WP_270115851.1">
    <property type="nucleotide sequence ID" value="NZ_BAAAOL010000007.1"/>
</dbReference>
<dbReference type="EC" id="3.1.1.31" evidence="5 7"/>
<dbReference type="PANTHER" id="PTHR11054">
    <property type="entry name" value="6-PHOSPHOGLUCONOLACTONASE"/>
    <property type="match status" value="1"/>
</dbReference>